<dbReference type="GO" id="GO:0016020">
    <property type="term" value="C:membrane"/>
    <property type="evidence" value="ECO:0007669"/>
    <property type="project" value="UniProtKB-SubCell"/>
</dbReference>
<reference evidence="12" key="1">
    <citation type="submission" date="2019-08" db="EMBL/GenBank/DDBJ databases">
        <authorList>
            <person name="Kucharzyk K."/>
            <person name="Murdoch R.W."/>
            <person name="Higgins S."/>
            <person name="Loffler F."/>
        </authorList>
    </citation>
    <scope>NUCLEOTIDE SEQUENCE</scope>
</reference>
<gene>
    <name evidence="12" type="primary">pgsA_36</name>
    <name evidence="12" type="ORF">SDC9_138953</name>
</gene>
<dbReference type="InterPro" id="IPR004570">
    <property type="entry name" value="Phosphatidylglycerol_P_synth"/>
</dbReference>
<dbReference type="EC" id="2.7.8.5" evidence="12"/>
<dbReference type="AlphaFoldDB" id="A0A645DRD5"/>
<feature type="transmembrane region" description="Helical" evidence="11">
    <location>
        <begin position="172"/>
        <end position="193"/>
    </location>
</feature>
<dbReference type="PROSITE" id="PS00379">
    <property type="entry name" value="CDP_ALCOHOL_P_TRANSF"/>
    <property type="match status" value="1"/>
</dbReference>
<dbReference type="InterPro" id="IPR048254">
    <property type="entry name" value="CDP_ALCOHOL_P_TRANSF_CS"/>
</dbReference>
<evidence type="ECO:0000256" key="9">
    <source>
        <dbReference type="ARBA" id="ARBA00023209"/>
    </source>
</evidence>
<evidence type="ECO:0000256" key="8">
    <source>
        <dbReference type="ARBA" id="ARBA00023136"/>
    </source>
</evidence>
<keyword evidence="4 12" id="KW-0808">Transferase</keyword>
<keyword evidence="5 11" id="KW-0812">Transmembrane</keyword>
<keyword evidence="10" id="KW-1208">Phospholipid metabolism</keyword>
<comment type="caution">
    <text evidence="12">The sequence shown here is derived from an EMBL/GenBank/DDBJ whole genome shotgun (WGS) entry which is preliminary data.</text>
</comment>
<sequence length="203" mass="22933">MSFIKNLPNRLTISRIIMIFIFVVFANISADKINFINIPGEVSDTCHMIAFIIAILAGLTDFLDGKIARKYKCESDFGRLMDPVADKIFIAAVFVMLADYRIIPAWIVVVVLSREFLVTSLRLIAISDGVVISADKSGKFKTAFQMFTLLIGGAGWVRLFGFDIFNPTLWKLWYGLLLAVTIFTIYSGVSYFVKNYKLIQNKF</sequence>
<dbReference type="NCBIfam" id="TIGR00560">
    <property type="entry name" value="pgsA"/>
    <property type="match status" value="1"/>
</dbReference>
<keyword evidence="3" id="KW-0444">Lipid biosynthesis</keyword>
<evidence type="ECO:0000256" key="3">
    <source>
        <dbReference type="ARBA" id="ARBA00022516"/>
    </source>
</evidence>
<protein>
    <submittedName>
        <fullName evidence="12">CDP-diacylglycerol--glycerol-3-phosphate 3-phosphatidyltransferase</fullName>
        <ecNumber evidence="12">2.7.8.5</ecNumber>
    </submittedName>
</protein>
<dbReference type="PIRSF" id="PIRSF000847">
    <property type="entry name" value="Phos_ph_gly_syn"/>
    <property type="match status" value="1"/>
</dbReference>
<keyword evidence="9" id="KW-0594">Phospholipid biosynthesis</keyword>
<evidence type="ECO:0000256" key="2">
    <source>
        <dbReference type="ARBA" id="ARBA00010441"/>
    </source>
</evidence>
<dbReference type="EMBL" id="VSSQ01038821">
    <property type="protein sequence ID" value="MPM91819.1"/>
    <property type="molecule type" value="Genomic_DNA"/>
</dbReference>
<dbReference type="Gene3D" id="1.20.120.1760">
    <property type="match status" value="1"/>
</dbReference>
<keyword evidence="8 11" id="KW-0472">Membrane</keyword>
<proteinExistence type="inferred from homology"/>
<evidence type="ECO:0000256" key="6">
    <source>
        <dbReference type="ARBA" id="ARBA00022989"/>
    </source>
</evidence>
<keyword evidence="7" id="KW-0443">Lipid metabolism</keyword>
<dbReference type="Pfam" id="PF01066">
    <property type="entry name" value="CDP-OH_P_transf"/>
    <property type="match status" value="1"/>
</dbReference>
<feature type="transmembrane region" description="Helical" evidence="11">
    <location>
        <begin position="12"/>
        <end position="28"/>
    </location>
</feature>
<name>A0A645DRD5_9ZZZZ</name>
<dbReference type="InterPro" id="IPR000462">
    <property type="entry name" value="CDP-OH_P_trans"/>
</dbReference>
<feature type="transmembrane region" description="Helical" evidence="11">
    <location>
        <begin position="146"/>
        <end position="166"/>
    </location>
</feature>
<evidence type="ECO:0000256" key="11">
    <source>
        <dbReference type="SAM" id="Phobius"/>
    </source>
</evidence>
<dbReference type="PANTHER" id="PTHR14269">
    <property type="entry name" value="CDP-DIACYLGLYCEROL--GLYCEROL-3-PHOSPHATE 3-PHOSPHATIDYLTRANSFERASE-RELATED"/>
    <property type="match status" value="1"/>
</dbReference>
<evidence type="ECO:0000256" key="7">
    <source>
        <dbReference type="ARBA" id="ARBA00023098"/>
    </source>
</evidence>
<evidence type="ECO:0000256" key="4">
    <source>
        <dbReference type="ARBA" id="ARBA00022679"/>
    </source>
</evidence>
<dbReference type="GO" id="GO:0008444">
    <property type="term" value="F:CDP-diacylglycerol-glycerol-3-phosphate 3-phosphatidyltransferase activity"/>
    <property type="evidence" value="ECO:0007669"/>
    <property type="project" value="UniProtKB-EC"/>
</dbReference>
<feature type="transmembrane region" description="Helical" evidence="11">
    <location>
        <begin position="88"/>
        <end position="110"/>
    </location>
</feature>
<evidence type="ECO:0000256" key="1">
    <source>
        <dbReference type="ARBA" id="ARBA00004141"/>
    </source>
</evidence>
<evidence type="ECO:0000256" key="5">
    <source>
        <dbReference type="ARBA" id="ARBA00022692"/>
    </source>
</evidence>
<comment type="subcellular location">
    <subcellularLocation>
        <location evidence="1">Membrane</location>
        <topology evidence="1">Multi-pass membrane protein</topology>
    </subcellularLocation>
</comment>
<organism evidence="12">
    <name type="scientific">bioreactor metagenome</name>
    <dbReference type="NCBI Taxonomy" id="1076179"/>
    <lineage>
        <taxon>unclassified sequences</taxon>
        <taxon>metagenomes</taxon>
        <taxon>ecological metagenomes</taxon>
    </lineage>
</organism>
<dbReference type="GO" id="GO:0046474">
    <property type="term" value="P:glycerophospholipid biosynthetic process"/>
    <property type="evidence" value="ECO:0007669"/>
    <property type="project" value="TreeGrafter"/>
</dbReference>
<dbReference type="InterPro" id="IPR043130">
    <property type="entry name" value="CDP-OH_PTrfase_TM_dom"/>
</dbReference>
<keyword evidence="6 11" id="KW-1133">Transmembrane helix</keyword>
<dbReference type="PANTHER" id="PTHR14269:SF62">
    <property type="entry name" value="CDP-DIACYLGLYCEROL--GLYCEROL-3-PHOSPHATE 3-PHOSPHATIDYLTRANSFERASE 1, CHLOROPLASTIC"/>
    <property type="match status" value="1"/>
</dbReference>
<evidence type="ECO:0000313" key="12">
    <source>
        <dbReference type="EMBL" id="MPM91819.1"/>
    </source>
</evidence>
<comment type="similarity">
    <text evidence="2">Belongs to the CDP-alcohol phosphatidyltransferase class-I family.</text>
</comment>
<dbReference type="InterPro" id="IPR050324">
    <property type="entry name" value="CDP-alcohol_PTase-I"/>
</dbReference>
<feature type="transmembrane region" description="Helical" evidence="11">
    <location>
        <begin position="48"/>
        <end position="67"/>
    </location>
</feature>
<evidence type="ECO:0000256" key="10">
    <source>
        <dbReference type="ARBA" id="ARBA00023264"/>
    </source>
</evidence>
<accession>A0A645DRD5</accession>